<evidence type="ECO:0000256" key="4">
    <source>
        <dbReference type="ARBA" id="ARBA00022737"/>
    </source>
</evidence>
<feature type="region of interest" description="Disordered" evidence="13">
    <location>
        <begin position="737"/>
        <end position="775"/>
    </location>
</feature>
<dbReference type="GO" id="GO:0005634">
    <property type="term" value="C:nucleus"/>
    <property type="evidence" value="ECO:0007669"/>
    <property type="project" value="UniProtKB-SubCell"/>
</dbReference>
<dbReference type="GO" id="GO:0007507">
    <property type="term" value="P:heart development"/>
    <property type="evidence" value="ECO:0007669"/>
    <property type="project" value="TreeGrafter"/>
</dbReference>
<evidence type="ECO:0000256" key="2">
    <source>
        <dbReference type="ARBA" id="ARBA00022491"/>
    </source>
</evidence>
<feature type="region of interest" description="Disordered" evidence="13">
    <location>
        <begin position="227"/>
        <end position="268"/>
    </location>
</feature>
<feature type="compositionally biased region" description="Low complexity" evidence="13">
    <location>
        <begin position="34"/>
        <end position="70"/>
    </location>
</feature>
<dbReference type="Proteomes" id="UP001152759">
    <property type="component" value="Chromosome 7"/>
</dbReference>
<feature type="compositionally biased region" description="Acidic residues" evidence="13">
    <location>
        <begin position="17"/>
        <end position="26"/>
    </location>
</feature>
<keyword evidence="11" id="KW-0539">Nucleus</keyword>
<feature type="region of interest" description="Disordered" evidence="13">
    <location>
        <begin position="531"/>
        <end position="604"/>
    </location>
</feature>
<dbReference type="InterPro" id="IPR034731">
    <property type="entry name" value="Znf_CCHC_FOG"/>
</dbReference>
<evidence type="ECO:0000313" key="16">
    <source>
        <dbReference type="EMBL" id="CAH0775795.1"/>
    </source>
</evidence>
<dbReference type="PROSITE" id="PS51810">
    <property type="entry name" value="ZF_CCHC_FOG"/>
    <property type="match status" value="5"/>
</dbReference>
<dbReference type="EMBL" id="OU963868">
    <property type="protein sequence ID" value="CAH0775795.1"/>
    <property type="molecule type" value="Genomic_DNA"/>
</dbReference>
<feature type="region of interest" description="Disordered" evidence="13">
    <location>
        <begin position="1038"/>
        <end position="1058"/>
    </location>
</feature>
<keyword evidence="4" id="KW-0677">Repeat</keyword>
<sequence length="1058" mass="113368">MWFSTQLPIVVASIGGSEEDEEWSEGEAERKTKSPAGSEASEGAKGAASPRPSAASPVPGADPAGAAEPSESPPAPTPPPPRVRLNPSLATDPALRLKTEQEEPMEVDQAEAEEQPPPPAAATPKSGGPTPTPTPTPPPTHIPTSAELEYIASLPPVLQTVIASGRFFCPPELAPARPTTPRASKHDAPSPAENRQGPVFMCSPCGIRYSSLSTLEAHQTYYCSHRRTANKGAESESEDSKTQGESLANEDASGAESGTSEPARKTVRKGKAYRCPHCSYSADKNVSLNRHMRMHSTSPAAQYSGETQVDPVLTSSHLVDRYCQDCDIRFSSLKTFRAHKLHYCSTRHVIKGKPPSAPSSPSDRVTPESPSIPDKAAIPPQPILALPTNPILIVPYSLFQSASVLSGAAAIGLPTQDTACLLLPDGTLQPMAQGILSQSNPSFPKPHRAPQSTEPQQVPNKSRLESSKVKQEAETSSSTTPLDLSLRRDSAESDVVVDMSEDEKENRQSEDNTTDHEDIVCAPSIPLMLSTSSTCSSPSPVPLSPASSTSQRKRPKLNNSNSPSPHSQPISPANSIKSSSRTPNGVIGSKSNEPVKRKSSADSLDSASNLSSLLLAASNAQKKDPSLQPELPFPPELIPHLSSKLNLMKQSKAVPPLLRAPSELLSSAILPLLTPEVALQLSIPPMAPMAAAPPDVVGPQVLVKQGVSKCQECNIIFCKYETYLAHKKHYCSARINPESEGDSKSSPPTSPANKVTPPPPLKESPGTPIPPPPLASLPGSKTPLYQFICAACGIKFTSFDNLTAHQTFYCPKRPSVEAETIKKCHKCKANIIGPLEQHQCSATGVGGWRCLVCPHVSATSGAAQRHLDSHTNIRAFLCSICRYKGNTLRGMRTHIRMHFDKRTSDIVEENYISCQIESPNPSPSSKEGPESTSKPSPEDSSSCNGNATDIIKVKKTEEEEFIDVDDITIKSEPMDDNSNQNAEMNAASPEDTNSLPETLNNNKKFGSNYCKSCDISFNYVNSFLVHKKYYCSSHQANEATNGNNNAKPHARPTSTQVT</sequence>
<feature type="compositionally biased region" description="Pro residues" evidence="13">
    <location>
        <begin position="130"/>
        <end position="141"/>
    </location>
</feature>
<dbReference type="PROSITE" id="PS50157">
    <property type="entry name" value="ZINC_FINGER_C2H2_2"/>
    <property type="match status" value="3"/>
</dbReference>
<name>A0A9P0CA38_BEMTA</name>
<evidence type="ECO:0000256" key="12">
    <source>
        <dbReference type="PROSITE-ProRule" id="PRU00042"/>
    </source>
</evidence>
<organism evidence="16 17">
    <name type="scientific">Bemisia tabaci</name>
    <name type="common">Sweetpotato whitefly</name>
    <name type="synonym">Aleurodes tabaci</name>
    <dbReference type="NCBI Taxonomy" id="7038"/>
    <lineage>
        <taxon>Eukaryota</taxon>
        <taxon>Metazoa</taxon>
        <taxon>Ecdysozoa</taxon>
        <taxon>Arthropoda</taxon>
        <taxon>Hexapoda</taxon>
        <taxon>Insecta</taxon>
        <taxon>Pterygota</taxon>
        <taxon>Neoptera</taxon>
        <taxon>Paraneoptera</taxon>
        <taxon>Hemiptera</taxon>
        <taxon>Sternorrhyncha</taxon>
        <taxon>Aleyrodoidea</taxon>
        <taxon>Aleyrodidae</taxon>
        <taxon>Aleyrodinae</taxon>
        <taxon>Bemisia</taxon>
    </lineage>
</organism>
<feature type="domain" description="CCHC FOG-type" evidence="15">
    <location>
        <begin position="315"/>
        <end position="348"/>
    </location>
</feature>
<evidence type="ECO:0000256" key="6">
    <source>
        <dbReference type="ARBA" id="ARBA00022833"/>
    </source>
</evidence>
<evidence type="ECO:0000256" key="11">
    <source>
        <dbReference type="ARBA" id="ARBA00023242"/>
    </source>
</evidence>
<dbReference type="SUPFAM" id="SSF57667">
    <property type="entry name" value="beta-beta-alpha zinc fingers"/>
    <property type="match status" value="6"/>
</dbReference>
<feature type="region of interest" description="Disordered" evidence="13">
    <location>
        <begin position="1"/>
        <end position="143"/>
    </location>
</feature>
<feature type="domain" description="C2H2-type" evidence="14">
    <location>
        <begin position="787"/>
        <end position="814"/>
    </location>
</feature>
<keyword evidence="9" id="KW-0010">Activator</keyword>
<feature type="domain" description="CCHC FOG-type" evidence="15">
    <location>
        <begin position="781"/>
        <end position="814"/>
    </location>
</feature>
<evidence type="ECO:0000259" key="15">
    <source>
        <dbReference type="PROSITE" id="PS51810"/>
    </source>
</evidence>
<reference evidence="16" key="1">
    <citation type="submission" date="2021-12" db="EMBL/GenBank/DDBJ databases">
        <authorList>
            <person name="King R."/>
        </authorList>
    </citation>
    <scope>NUCLEOTIDE SEQUENCE</scope>
</reference>
<evidence type="ECO:0000256" key="1">
    <source>
        <dbReference type="ARBA" id="ARBA00004123"/>
    </source>
</evidence>
<feature type="compositionally biased region" description="Polar residues" evidence="13">
    <location>
        <begin position="915"/>
        <end position="925"/>
    </location>
</feature>
<dbReference type="GO" id="GO:0008270">
    <property type="term" value="F:zinc ion binding"/>
    <property type="evidence" value="ECO:0007669"/>
    <property type="project" value="UniProtKB-KW"/>
</dbReference>
<dbReference type="GO" id="GO:0003677">
    <property type="term" value="F:DNA binding"/>
    <property type="evidence" value="ECO:0007669"/>
    <property type="project" value="UniProtKB-KW"/>
</dbReference>
<dbReference type="Pfam" id="PF25445">
    <property type="entry name" value="CCHC_ZFPM2"/>
    <property type="match status" value="1"/>
</dbReference>
<evidence type="ECO:0008006" key="18">
    <source>
        <dbReference type="Google" id="ProtNLM"/>
    </source>
</evidence>
<feature type="compositionally biased region" description="Pro residues" evidence="13">
    <location>
        <begin position="756"/>
        <end position="775"/>
    </location>
</feature>
<feature type="compositionally biased region" description="Polar residues" evidence="13">
    <location>
        <begin position="573"/>
        <end position="583"/>
    </location>
</feature>
<keyword evidence="6" id="KW-0862">Zinc</keyword>
<dbReference type="InterPro" id="IPR013087">
    <property type="entry name" value="Znf_C2H2_type"/>
</dbReference>
<keyword evidence="8" id="KW-0238">DNA-binding</keyword>
<dbReference type="PANTHER" id="PTHR12958">
    <property type="entry name" value="FRIEND OF GATA2-RELATED"/>
    <property type="match status" value="1"/>
</dbReference>
<feature type="compositionally biased region" description="Basic and acidic residues" evidence="13">
    <location>
        <begin position="504"/>
        <end position="518"/>
    </location>
</feature>
<feature type="domain" description="CCHC FOG-type" evidence="15">
    <location>
        <begin position="702"/>
        <end position="735"/>
    </location>
</feature>
<evidence type="ECO:0000256" key="7">
    <source>
        <dbReference type="ARBA" id="ARBA00023015"/>
    </source>
</evidence>
<evidence type="ECO:0000256" key="13">
    <source>
        <dbReference type="SAM" id="MobiDB-lite"/>
    </source>
</evidence>
<feature type="compositionally biased region" description="Polar residues" evidence="13">
    <location>
        <begin position="450"/>
        <end position="460"/>
    </location>
</feature>
<evidence type="ECO:0000256" key="3">
    <source>
        <dbReference type="ARBA" id="ARBA00022723"/>
    </source>
</evidence>
<dbReference type="GO" id="GO:0045944">
    <property type="term" value="P:positive regulation of transcription by RNA polymerase II"/>
    <property type="evidence" value="ECO:0007669"/>
    <property type="project" value="TreeGrafter"/>
</dbReference>
<evidence type="ECO:0000259" key="14">
    <source>
        <dbReference type="PROSITE" id="PS50157"/>
    </source>
</evidence>
<evidence type="ECO:0000313" key="17">
    <source>
        <dbReference type="Proteomes" id="UP001152759"/>
    </source>
</evidence>
<feature type="domain" description="CCHC FOG-type" evidence="15">
    <location>
        <begin position="1002"/>
        <end position="1035"/>
    </location>
</feature>
<keyword evidence="10" id="KW-0804">Transcription</keyword>
<accession>A0A9P0CA38</accession>
<feature type="region of interest" description="Disordered" evidence="13">
    <location>
        <begin position="432"/>
        <end position="518"/>
    </location>
</feature>
<feature type="region of interest" description="Disordered" evidence="13">
    <location>
        <begin position="173"/>
        <end position="197"/>
    </location>
</feature>
<feature type="domain" description="CCHC FOG-type" evidence="15">
    <location>
        <begin position="194"/>
        <end position="227"/>
    </location>
</feature>
<proteinExistence type="predicted"/>
<dbReference type="Gene3D" id="3.30.160.60">
    <property type="entry name" value="Classic Zinc Finger"/>
    <property type="match status" value="2"/>
</dbReference>
<dbReference type="SMART" id="SM00355">
    <property type="entry name" value="ZnF_C2H2"/>
    <property type="match status" value="8"/>
</dbReference>
<dbReference type="InterPro" id="IPR039746">
    <property type="entry name" value="FOG"/>
</dbReference>
<dbReference type="AlphaFoldDB" id="A0A9P0CA38"/>
<feature type="region of interest" description="Disordered" evidence="13">
    <location>
        <begin position="964"/>
        <end position="999"/>
    </location>
</feature>
<evidence type="ECO:0000256" key="8">
    <source>
        <dbReference type="ARBA" id="ARBA00023125"/>
    </source>
</evidence>
<keyword evidence="2" id="KW-0678">Repressor</keyword>
<feature type="compositionally biased region" description="Polar residues" evidence="13">
    <location>
        <begin position="990"/>
        <end position="999"/>
    </location>
</feature>
<gene>
    <name evidence="16" type="ORF">BEMITA_LOCUS11966</name>
</gene>
<feature type="domain" description="C2H2-type" evidence="14">
    <location>
        <begin position="200"/>
        <end position="227"/>
    </location>
</feature>
<dbReference type="InterPro" id="IPR059121">
    <property type="entry name" value="CCHC_ZFPM2-like"/>
</dbReference>
<feature type="region of interest" description="Disordered" evidence="13">
    <location>
        <begin position="349"/>
        <end position="376"/>
    </location>
</feature>
<feature type="region of interest" description="Disordered" evidence="13">
    <location>
        <begin position="915"/>
        <end position="946"/>
    </location>
</feature>
<keyword evidence="5 12" id="KW-0863">Zinc-finger</keyword>
<feature type="compositionally biased region" description="Low complexity" evidence="13">
    <location>
        <begin position="930"/>
        <end position="942"/>
    </location>
</feature>
<dbReference type="PANTHER" id="PTHR12958:SF3">
    <property type="entry name" value="ZINC FINGER PROTEIN USH"/>
    <property type="match status" value="1"/>
</dbReference>
<keyword evidence="17" id="KW-1185">Reference proteome</keyword>
<dbReference type="GO" id="GO:0030154">
    <property type="term" value="P:cell differentiation"/>
    <property type="evidence" value="ECO:0007669"/>
    <property type="project" value="UniProtKB-ARBA"/>
</dbReference>
<protein>
    <recommendedName>
        <fullName evidence="18">Zinc finger protein ush</fullName>
    </recommendedName>
</protein>
<dbReference type="GO" id="GO:0000122">
    <property type="term" value="P:negative regulation of transcription by RNA polymerase II"/>
    <property type="evidence" value="ECO:0007669"/>
    <property type="project" value="TreeGrafter"/>
</dbReference>
<feature type="compositionally biased region" description="Low complexity" evidence="13">
    <location>
        <begin position="557"/>
        <end position="572"/>
    </location>
</feature>
<evidence type="ECO:0000256" key="5">
    <source>
        <dbReference type="ARBA" id="ARBA00022771"/>
    </source>
</evidence>
<feature type="compositionally biased region" description="Low complexity" evidence="13">
    <location>
        <begin position="531"/>
        <end position="550"/>
    </location>
</feature>
<comment type="subcellular location">
    <subcellularLocation>
        <location evidence="1">Nucleus</location>
    </subcellularLocation>
</comment>
<dbReference type="GO" id="GO:0061629">
    <property type="term" value="F:RNA polymerase II-specific DNA-binding transcription factor binding"/>
    <property type="evidence" value="ECO:0007669"/>
    <property type="project" value="InterPro"/>
</dbReference>
<dbReference type="Pfam" id="PF00096">
    <property type="entry name" value="zf-C2H2"/>
    <property type="match status" value="1"/>
</dbReference>
<feature type="compositionally biased region" description="Basic and acidic residues" evidence="13">
    <location>
        <begin position="462"/>
        <end position="473"/>
    </location>
</feature>
<dbReference type="InterPro" id="IPR036236">
    <property type="entry name" value="Znf_C2H2_sf"/>
</dbReference>
<feature type="compositionally biased region" description="Acidic residues" evidence="13">
    <location>
        <begin position="102"/>
        <end position="114"/>
    </location>
</feature>
<feature type="domain" description="C2H2-type" evidence="14">
    <location>
        <begin position="273"/>
        <end position="300"/>
    </location>
</feature>
<dbReference type="GO" id="GO:0009653">
    <property type="term" value="P:anatomical structure morphogenesis"/>
    <property type="evidence" value="ECO:0007669"/>
    <property type="project" value="UniProtKB-ARBA"/>
</dbReference>
<evidence type="ECO:0000256" key="10">
    <source>
        <dbReference type="ARBA" id="ARBA00023163"/>
    </source>
</evidence>
<feature type="compositionally biased region" description="Polar residues" evidence="13">
    <location>
        <begin position="744"/>
        <end position="753"/>
    </location>
</feature>
<keyword evidence="7" id="KW-0805">Transcription regulation</keyword>
<keyword evidence="3" id="KW-0479">Metal-binding</keyword>
<feature type="compositionally biased region" description="Pro residues" evidence="13">
    <location>
        <begin position="71"/>
        <end position="82"/>
    </location>
</feature>
<evidence type="ECO:0000256" key="9">
    <source>
        <dbReference type="ARBA" id="ARBA00023159"/>
    </source>
</evidence>